<dbReference type="EMBL" id="CAKKLH010000146">
    <property type="protein sequence ID" value="CAH0104559.1"/>
    <property type="molecule type" value="Genomic_DNA"/>
</dbReference>
<sequence>MDTRQLFSIISFLLQKEKGDESNDFLAILSIIRNLLQIIGPALSRTFINDSKTSFSWVFGPCQQEKASVKWQIVLGLEAAVKHTYFLFHTFFMEICVDSLHKICFFFKYCA</sequence>
<gene>
    <name evidence="1" type="ORF">DGAL_LOCUS7466</name>
</gene>
<evidence type="ECO:0000313" key="1">
    <source>
        <dbReference type="EMBL" id="CAH0104559.1"/>
    </source>
</evidence>
<dbReference type="Proteomes" id="UP000789390">
    <property type="component" value="Unassembled WGS sequence"/>
</dbReference>
<protein>
    <submittedName>
        <fullName evidence="1">Uncharacterized protein</fullName>
    </submittedName>
</protein>
<name>A0A8J2W469_9CRUS</name>
<evidence type="ECO:0000313" key="2">
    <source>
        <dbReference type="Proteomes" id="UP000789390"/>
    </source>
</evidence>
<organism evidence="1 2">
    <name type="scientific">Daphnia galeata</name>
    <dbReference type="NCBI Taxonomy" id="27404"/>
    <lineage>
        <taxon>Eukaryota</taxon>
        <taxon>Metazoa</taxon>
        <taxon>Ecdysozoa</taxon>
        <taxon>Arthropoda</taxon>
        <taxon>Crustacea</taxon>
        <taxon>Branchiopoda</taxon>
        <taxon>Diplostraca</taxon>
        <taxon>Cladocera</taxon>
        <taxon>Anomopoda</taxon>
        <taxon>Daphniidae</taxon>
        <taxon>Daphnia</taxon>
    </lineage>
</organism>
<keyword evidence="2" id="KW-1185">Reference proteome</keyword>
<dbReference type="AlphaFoldDB" id="A0A8J2W469"/>
<reference evidence="1" key="1">
    <citation type="submission" date="2021-11" db="EMBL/GenBank/DDBJ databases">
        <authorList>
            <person name="Schell T."/>
        </authorList>
    </citation>
    <scope>NUCLEOTIDE SEQUENCE</scope>
    <source>
        <strain evidence="1">M5</strain>
    </source>
</reference>
<comment type="caution">
    <text evidence="1">The sequence shown here is derived from an EMBL/GenBank/DDBJ whole genome shotgun (WGS) entry which is preliminary data.</text>
</comment>
<proteinExistence type="predicted"/>
<accession>A0A8J2W469</accession>